<protein>
    <submittedName>
        <fullName evidence="1">Uncharacterized protein</fullName>
    </submittedName>
</protein>
<evidence type="ECO:0000313" key="1">
    <source>
        <dbReference type="EMBL" id="MER9405321.1"/>
    </source>
</evidence>
<comment type="caution">
    <text evidence="1">The sequence shown here is derived from an EMBL/GenBank/DDBJ whole genome shotgun (WGS) entry which is preliminary data.</text>
</comment>
<reference evidence="1 2" key="1">
    <citation type="journal article" date="2024" name="Proc. Natl. Acad. Sci. U.S.A.">
        <title>The evolutionary genomics of adaptation to stress in wild rhizobium bacteria.</title>
        <authorList>
            <person name="Kehlet-Delgado H."/>
            <person name="Montoya A.P."/>
            <person name="Jensen K.T."/>
            <person name="Wendlandt C.E."/>
            <person name="Dexheimer C."/>
            <person name="Roberts M."/>
            <person name="Torres Martinez L."/>
            <person name="Friesen M.L."/>
            <person name="Griffitts J.S."/>
            <person name="Porter S.S."/>
        </authorList>
    </citation>
    <scope>NUCLEOTIDE SEQUENCE [LARGE SCALE GENOMIC DNA]</scope>
    <source>
        <strain evidence="1 2">M0641</strain>
    </source>
</reference>
<sequence>MAERQGHIDTGCSVVARDRRGYGLVDHLSNEHAAARERKTRLARIADAMGGGTWAVSAGHNPNRRLGHLLCPERNEPPAAGPELVIAVILSNLNDGRRLVRIQCRYCKRLHNYFPDDLIQIFAMSM</sequence>
<dbReference type="RefSeq" id="WP_352558453.1">
    <property type="nucleotide sequence ID" value="NZ_JAMYQB010000010.1"/>
</dbReference>
<dbReference type="EMBL" id="JAMYQB010000010">
    <property type="protein sequence ID" value="MER9405321.1"/>
    <property type="molecule type" value="Genomic_DNA"/>
</dbReference>
<proteinExistence type="predicted"/>
<accession>A0ABV1Z0H3</accession>
<name>A0ABV1Z0H3_9HYPH</name>
<evidence type="ECO:0000313" key="2">
    <source>
        <dbReference type="Proteomes" id="UP001433071"/>
    </source>
</evidence>
<keyword evidence="2" id="KW-1185">Reference proteome</keyword>
<dbReference type="Proteomes" id="UP001433071">
    <property type="component" value="Unassembled WGS sequence"/>
</dbReference>
<organism evidence="1 2">
    <name type="scientific">Mesorhizobium caraganae</name>
    <dbReference type="NCBI Taxonomy" id="483206"/>
    <lineage>
        <taxon>Bacteria</taxon>
        <taxon>Pseudomonadati</taxon>
        <taxon>Pseudomonadota</taxon>
        <taxon>Alphaproteobacteria</taxon>
        <taxon>Hyphomicrobiales</taxon>
        <taxon>Phyllobacteriaceae</taxon>
        <taxon>Mesorhizobium</taxon>
    </lineage>
</organism>
<gene>
    <name evidence="1" type="ORF">NKI36_14865</name>
</gene>